<feature type="transmembrane region" description="Helical" evidence="4">
    <location>
        <begin position="118"/>
        <end position="140"/>
    </location>
</feature>
<evidence type="ECO:0000256" key="3">
    <source>
        <dbReference type="ARBA" id="ARBA00023136"/>
    </source>
</evidence>
<dbReference type="InterPro" id="IPR011701">
    <property type="entry name" value="MFS"/>
</dbReference>
<evidence type="ECO:0000313" key="6">
    <source>
        <dbReference type="EMBL" id="CAD5109159.1"/>
    </source>
</evidence>
<dbReference type="InterPro" id="IPR036259">
    <property type="entry name" value="MFS_trans_sf"/>
</dbReference>
<feature type="transmembrane region" description="Helical" evidence="4">
    <location>
        <begin position="94"/>
        <end position="112"/>
    </location>
</feature>
<feature type="transmembrane region" description="Helical" evidence="4">
    <location>
        <begin position="29"/>
        <end position="54"/>
    </location>
</feature>
<feature type="transmembrane region" description="Helical" evidence="4">
    <location>
        <begin position="360"/>
        <end position="382"/>
    </location>
</feature>
<dbReference type="Gene3D" id="1.20.1250.20">
    <property type="entry name" value="MFS general substrate transporter like domains"/>
    <property type="match status" value="1"/>
</dbReference>
<keyword evidence="7" id="KW-1185">Reference proteome</keyword>
<evidence type="ECO:0000256" key="4">
    <source>
        <dbReference type="SAM" id="Phobius"/>
    </source>
</evidence>
<evidence type="ECO:0000259" key="5">
    <source>
        <dbReference type="PROSITE" id="PS50850"/>
    </source>
</evidence>
<reference evidence="6 7" key="1">
    <citation type="submission" date="2020-08" db="EMBL/GenBank/DDBJ databases">
        <authorList>
            <person name="Criscuolo A."/>
        </authorList>
    </citation>
    <scope>NUCLEOTIDE SEQUENCE [LARGE SCALE GENOMIC DNA]</scope>
    <source>
        <strain evidence="6">CIP111764</strain>
    </source>
</reference>
<dbReference type="SUPFAM" id="SSF103473">
    <property type="entry name" value="MFS general substrate transporter"/>
    <property type="match status" value="1"/>
</dbReference>
<feature type="transmembrane region" description="Helical" evidence="4">
    <location>
        <begin position="259"/>
        <end position="286"/>
    </location>
</feature>
<comment type="caution">
    <text evidence="6">The sequence shown here is derived from an EMBL/GenBank/DDBJ whole genome shotgun (WGS) entry which is preliminary data.</text>
</comment>
<accession>A0A7U7EQ80</accession>
<proteinExistence type="predicted"/>
<keyword evidence="3 4" id="KW-0472">Membrane</keyword>
<dbReference type="GO" id="GO:0005886">
    <property type="term" value="C:plasma membrane"/>
    <property type="evidence" value="ECO:0007669"/>
    <property type="project" value="TreeGrafter"/>
</dbReference>
<feature type="transmembrane region" description="Helical" evidence="4">
    <location>
        <begin position="152"/>
        <end position="176"/>
    </location>
</feature>
<gene>
    <name evidence="6" type="ORF">PSEWESI4_03455</name>
</gene>
<feature type="transmembrane region" description="Helical" evidence="4">
    <location>
        <begin position="182"/>
        <end position="200"/>
    </location>
</feature>
<dbReference type="Proteomes" id="UP000583387">
    <property type="component" value="Unassembled WGS sequence"/>
</dbReference>
<evidence type="ECO:0000256" key="2">
    <source>
        <dbReference type="ARBA" id="ARBA00022989"/>
    </source>
</evidence>
<dbReference type="InterPro" id="IPR020846">
    <property type="entry name" value="MFS_dom"/>
</dbReference>
<feature type="transmembrane region" description="Helical" evidence="4">
    <location>
        <begin position="298"/>
        <end position="315"/>
    </location>
</feature>
<dbReference type="PANTHER" id="PTHR43129:SF1">
    <property type="entry name" value="FOSMIDOMYCIN RESISTANCE PROTEIN"/>
    <property type="match status" value="1"/>
</dbReference>
<evidence type="ECO:0000256" key="1">
    <source>
        <dbReference type="ARBA" id="ARBA00022692"/>
    </source>
</evidence>
<feature type="transmembrane region" description="Helical" evidence="4">
    <location>
        <begin position="221"/>
        <end position="247"/>
    </location>
</feature>
<keyword evidence="1 4" id="KW-0812">Transmembrane</keyword>
<dbReference type="GO" id="GO:0022857">
    <property type="term" value="F:transmembrane transporter activity"/>
    <property type="evidence" value="ECO:0007669"/>
    <property type="project" value="InterPro"/>
</dbReference>
<dbReference type="PANTHER" id="PTHR43129">
    <property type="entry name" value="FOSMIDOMYCIN RESISTANCE PROTEIN"/>
    <property type="match status" value="1"/>
</dbReference>
<organism evidence="6 7">
    <name type="scientific">Zestomonas carbonaria</name>
    <dbReference type="NCBI Taxonomy" id="2762745"/>
    <lineage>
        <taxon>Bacteria</taxon>
        <taxon>Pseudomonadati</taxon>
        <taxon>Pseudomonadota</taxon>
        <taxon>Gammaproteobacteria</taxon>
        <taxon>Pseudomonadales</taxon>
        <taxon>Pseudomonadaceae</taxon>
        <taxon>Zestomonas</taxon>
    </lineage>
</organism>
<protein>
    <recommendedName>
        <fullName evidence="5">Major facilitator superfamily (MFS) profile domain-containing protein</fullName>
    </recommendedName>
</protein>
<evidence type="ECO:0000313" key="7">
    <source>
        <dbReference type="Proteomes" id="UP000583387"/>
    </source>
</evidence>
<sequence>MSTPLADTMFEPVVPEGDRERRRREFATIGLVSVAHGSSHFFQLLLAPLFPWLMAEFDLGFTQVGLAMTLFFVISGAGQAVAGFAVDRFGPGRVLMFGESCLVLSGLALAAAPGYAGLFLAAALAGTGNAVYHPAGFTVLNRRLSEARLGHGFAMHGLAGNLGWALAPALLTGVAAWANWRLAALVASALALAILLLLVWQRRLLAVPTTEHSADDPAPTTFAFLGVPAVWLCFAFFFCTATAFGAFQNFGGPVLREVYGMSLASAASAVSLFLFSGAVGVVAGGFLAARGGAHERQVACILLAAALLAVLLASAVLPPALAPLLMALIGFCNGLANPSRDLLVRRAAVGRFGHRAFGRIYGLVYSGLDAGMALSPLLFGLFMDAGRFALVLLGVALLQVAATLTALGVGRQR</sequence>
<feature type="transmembrane region" description="Helical" evidence="4">
    <location>
        <begin position="388"/>
        <end position="409"/>
    </location>
</feature>
<keyword evidence="2 4" id="KW-1133">Transmembrane helix</keyword>
<feature type="transmembrane region" description="Helical" evidence="4">
    <location>
        <begin position="60"/>
        <end position="82"/>
    </location>
</feature>
<dbReference type="Pfam" id="PF07690">
    <property type="entry name" value="MFS_1"/>
    <property type="match status" value="1"/>
</dbReference>
<name>A0A7U7EQ80_9GAMM</name>
<feature type="domain" description="Major facilitator superfamily (MFS) profile" evidence="5">
    <location>
        <begin position="28"/>
        <end position="413"/>
    </location>
</feature>
<dbReference type="AlphaFoldDB" id="A0A7U7EQ80"/>
<dbReference type="PROSITE" id="PS50850">
    <property type="entry name" value="MFS"/>
    <property type="match status" value="1"/>
</dbReference>
<dbReference type="EMBL" id="CAJFCI010000071">
    <property type="protein sequence ID" value="CAD5109159.1"/>
    <property type="molecule type" value="Genomic_DNA"/>
</dbReference>
<dbReference type="RefSeq" id="WP_210768858.1">
    <property type="nucleotide sequence ID" value="NZ_CAJFCI010000071.1"/>
</dbReference>
<feature type="transmembrane region" description="Helical" evidence="4">
    <location>
        <begin position="321"/>
        <end position="339"/>
    </location>
</feature>